<organism evidence="4">
    <name type="scientific">Perkinsus marinus (strain ATCC 50983 / TXsc)</name>
    <dbReference type="NCBI Taxonomy" id="423536"/>
    <lineage>
        <taxon>Eukaryota</taxon>
        <taxon>Sar</taxon>
        <taxon>Alveolata</taxon>
        <taxon>Perkinsozoa</taxon>
        <taxon>Perkinsea</taxon>
        <taxon>Perkinsida</taxon>
        <taxon>Perkinsidae</taxon>
        <taxon>Perkinsus</taxon>
    </lineage>
</organism>
<keyword evidence="1" id="KW-0732">Signal</keyword>
<name>C5KFM6_PERM5</name>
<dbReference type="Gene3D" id="2.70.98.10">
    <property type="match status" value="1"/>
</dbReference>
<dbReference type="RefSeq" id="XP_002784921.1">
    <property type="nucleotide sequence ID" value="XM_002784875.1"/>
</dbReference>
<feature type="domain" description="Glycosyl hydrolase family 92 N-terminal" evidence="2">
    <location>
        <begin position="27"/>
        <end position="127"/>
    </location>
</feature>
<dbReference type="InterPro" id="IPR041371">
    <property type="entry name" value="GH92_N"/>
</dbReference>
<dbReference type="InParanoid" id="C5KFM6"/>
<feature type="chain" id="PRO_5002952690" description="Glycosyl hydrolase family 92 N-terminal domain-containing protein" evidence="1">
    <location>
        <begin position="21"/>
        <end position="149"/>
    </location>
</feature>
<gene>
    <name evidence="3" type="ORF">Pmar_PMAR014484</name>
</gene>
<reference evidence="3 4" key="1">
    <citation type="submission" date="2008-07" db="EMBL/GenBank/DDBJ databases">
        <authorList>
            <person name="El-Sayed N."/>
            <person name="Caler E."/>
            <person name="Inman J."/>
            <person name="Amedeo P."/>
            <person name="Hass B."/>
            <person name="Wortman J."/>
        </authorList>
    </citation>
    <scope>NUCLEOTIDE SEQUENCE [LARGE SCALE GENOMIC DNA]</scope>
    <source>
        <strain evidence="4">ATCC 50983 / TXsc</strain>
    </source>
</reference>
<dbReference type="AlphaFoldDB" id="C5KFM6"/>
<evidence type="ECO:0000313" key="3">
    <source>
        <dbReference type="EMBL" id="EER16717.1"/>
    </source>
</evidence>
<dbReference type="Pfam" id="PF17678">
    <property type="entry name" value="Glyco_hydro_92N"/>
    <property type="match status" value="1"/>
</dbReference>
<dbReference type="Proteomes" id="UP000007800">
    <property type="component" value="Unassembled WGS sequence"/>
</dbReference>
<evidence type="ECO:0000313" key="4">
    <source>
        <dbReference type="Proteomes" id="UP000007800"/>
    </source>
</evidence>
<keyword evidence="4" id="KW-1185">Reference proteome</keyword>
<dbReference type="EMBL" id="GG672757">
    <property type="protein sequence ID" value="EER16717.1"/>
    <property type="molecule type" value="Genomic_DNA"/>
</dbReference>
<proteinExistence type="predicted"/>
<feature type="signal peptide" evidence="1">
    <location>
        <begin position="1"/>
        <end position="20"/>
    </location>
</feature>
<evidence type="ECO:0000259" key="2">
    <source>
        <dbReference type="Pfam" id="PF17678"/>
    </source>
</evidence>
<evidence type="ECO:0000256" key="1">
    <source>
        <dbReference type="SAM" id="SignalP"/>
    </source>
</evidence>
<dbReference type="OrthoDB" id="419909at2759"/>
<accession>C5KFM6</accession>
<dbReference type="InterPro" id="IPR014718">
    <property type="entry name" value="GH-type_carb-bd"/>
</dbReference>
<protein>
    <recommendedName>
        <fullName evidence="2">Glycosyl hydrolase family 92 N-terminal domain-containing protein</fullName>
    </recommendedName>
</protein>
<sequence length="149" mass="16475">MNSLLDLIFAFKVMIGSIQATDSLVDYVNVLAGTSNTYELSTGGATPLMGRPFGFNHWSVQTEPDHATVRYFNPASRSFYGVRCTHQPSIWIGDYGYFLVNAIISRDEPQQSVSFAPLQTTYKPHYFKSSALYPGNADMGQLNGACETI</sequence>
<dbReference type="GO" id="GO:0030246">
    <property type="term" value="F:carbohydrate binding"/>
    <property type="evidence" value="ECO:0007669"/>
    <property type="project" value="InterPro"/>
</dbReference>
<dbReference type="GeneID" id="9063829"/>